<protein>
    <submittedName>
        <fullName evidence="1">Uncharacterized protein</fullName>
    </submittedName>
</protein>
<evidence type="ECO:0000313" key="1">
    <source>
        <dbReference type="EMBL" id="KDS37559.1"/>
    </source>
</evidence>
<evidence type="ECO:0000313" key="2">
    <source>
        <dbReference type="Proteomes" id="UP000027850"/>
    </source>
</evidence>
<dbReference type="AlphaFoldDB" id="A0AB34LDB1"/>
<name>A0AB34LDB1_PARDI</name>
<accession>A0AB34LDB1</accession>
<dbReference type="Proteomes" id="UP000027850">
    <property type="component" value="Unassembled WGS sequence"/>
</dbReference>
<sequence length="38" mass="4281">MAIIWRNLANIADIQQIIQPYNFAPSNRGMGRLLPAGR</sequence>
<comment type="caution">
    <text evidence="1">The sequence shown here is derived from an EMBL/GenBank/DDBJ whole genome shotgun (WGS) entry which is preliminary data.</text>
</comment>
<proteinExistence type="predicted"/>
<dbReference type="EMBL" id="JNHK01000088">
    <property type="protein sequence ID" value="KDS37559.1"/>
    <property type="molecule type" value="Genomic_DNA"/>
</dbReference>
<organism evidence="1 2">
    <name type="scientific">Parabacteroides distasonis str. 3776 D15 i</name>
    <dbReference type="NCBI Taxonomy" id="1339342"/>
    <lineage>
        <taxon>Bacteria</taxon>
        <taxon>Pseudomonadati</taxon>
        <taxon>Bacteroidota</taxon>
        <taxon>Bacteroidia</taxon>
        <taxon>Bacteroidales</taxon>
        <taxon>Tannerellaceae</taxon>
        <taxon>Parabacteroides</taxon>
    </lineage>
</organism>
<gene>
    <name evidence="1" type="ORF">M091_0332</name>
</gene>
<reference evidence="1 2" key="1">
    <citation type="submission" date="2014-04" db="EMBL/GenBank/DDBJ databases">
        <authorList>
            <person name="Sears C."/>
            <person name="Carroll K."/>
            <person name="Sack B.R."/>
            <person name="Qadri F."/>
            <person name="Myers L.L."/>
            <person name="Chung G.-T."/>
            <person name="Escheverria P."/>
            <person name="Fraser C.M."/>
            <person name="Sadzewicz L."/>
            <person name="Shefchek K.A."/>
            <person name="Tallon L."/>
            <person name="Das S.P."/>
            <person name="Daugherty S."/>
            <person name="Mongodin E.F."/>
        </authorList>
    </citation>
    <scope>NUCLEOTIDE SEQUENCE [LARGE SCALE GENOMIC DNA]</scope>
    <source>
        <strain evidence="1 2">3776 D15 i</strain>
    </source>
</reference>